<dbReference type="Proteomes" id="UP000011083">
    <property type="component" value="Unassembled WGS sequence"/>
</dbReference>
<keyword evidence="2" id="KW-1185">Reference proteome</keyword>
<dbReference type="RefSeq" id="XP_004340310.1">
    <property type="nucleotide sequence ID" value="XM_004340262.1"/>
</dbReference>
<protein>
    <submittedName>
        <fullName evidence="1">Uncharacterized protein</fullName>
    </submittedName>
</protein>
<dbReference type="AlphaFoldDB" id="L8GZ66"/>
<proteinExistence type="predicted"/>
<evidence type="ECO:0000313" key="2">
    <source>
        <dbReference type="Proteomes" id="UP000011083"/>
    </source>
</evidence>
<organism evidence="1 2">
    <name type="scientific">Acanthamoeba castellanii (strain ATCC 30010 / Neff)</name>
    <dbReference type="NCBI Taxonomy" id="1257118"/>
    <lineage>
        <taxon>Eukaryota</taxon>
        <taxon>Amoebozoa</taxon>
        <taxon>Discosea</taxon>
        <taxon>Longamoebia</taxon>
        <taxon>Centramoebida</taxon>
        <taxon>Acanthamoebidae</taxon>
        <taxon>Acanthamoeba</taxon>
    </lineage>
</organism>
<evidence type="ECO:0000313" key="1">
    <source>
        <dbReference type="EMBL" id="ELR18290.1"/>
    </source>
</evidence>
<dbReference type="GeneID" id="14919020"/>
<name>L8GZ66_ACACF</name>
<dbReference type="VEuPathDB" id="AmoebaDB:ACA1_370940"/>
<accession>L8GZ66</accession>
<dbReference type="EMBL" id="KB007960">
    <property type="protein sequence ID" value="ELR18290.1"/>
    <property type="molecule type" value="Genomic_DNA"/>
</dbReference>
<gene>
    <name evidence="1" type="ORF">ACA1_370940</name>
</gene>
<reference evidence="1 2" key="1">
    <citation type="journal article" date="2013" name="Genome Biol.">
        <title>Genome of Acanthamoeba castellanii highlights extensive lateral gene transfer and early evolution of tyrosine kinase signaling.</title>
        <authorList>
            <person name="Clarke M."/>
            <person name="Lohan A.J."/>
            <person name="Liu B."/>
            <person name="Lagkouvardos I."/>
            <person name="Roy S."/>
            <person name="Zafar N."/>
            <person name="Bertelli C."/>
            <person name="Schilde C."/>
            <person name="Kianianmomeni A."/>
            <person name="Burglin T.R."/>
            <person name="Frech C."/>
            <person name="Turcotte B."/>
            <person name="Kopec K.O."/>
            <person name="Synnott J.M."/>
            <person name="Choo C."/>
            <person name="Paponov I."/>
            <person name="Finkler A."/>
            <person name="Soon Heng Tan C."/>
            <person name="Hutchins A.P."/>
            <person name="Weinmeier T."/>
            <person name="Rattei T."/>
            <person name="Chu J.S."/>
            <person name="Gimenez G."/>
            <person name="Irimia M."/>
            <person name="Rigden D.J."/>
            <person name="Fitzpatrick D.A."/>
            <person name="Lorenzo-Morales J."/>
            <person name="Bateman A."/>
            <person name="Chiu C.H."/>
            <person name="Tang P."/>
            <person name="Hegemann P."/>
            <person name="Fromm H."/>
            <person name="Raoult D."/>
            <person name="Greub G."/>
            <person name="Miranda-Saavedra D."/>
            <person name="Chen N."/>
            <person name="Nash P."/>
            <person name="Ginger M.L."/>
            <person name="Horn M."/>
            <person name="Schaap P."/>
            <person name="Caler L."/>
            <person name="Loftus B."/>
        </authorList>
    </citation>
    <scope>NUCLEOTIDE SEQUENCE [LARGE SCALE GENOMIC DNA]</scope>
    <source>
        <strain evidence="1 2">Neff</strain>
    </source>
</reference>
<dbReference type="KEGG" id="acan:ACA1_370940"/>
<sequence length="92" mass="10147">MAQQQNDATIITDAERAYGYTKHQYKFSASERSWWLAKIVPYAVVGASSARIPAPPYLSDVVPMDEFMGHATCNAILGDDDKTVAFITPCTM</sequence>